<name>A0A0S7Y8D1_UNCT6</name>
<evidence type="ECO:0008006" key="3">
    <source>
        <dbReference type="Google" id="ProtNLM"/>
    </source>
</evidence>
<gene>
    <name evidence="1" type="ORF">AMJ52_09280</name>
</gene>
<dbReference type="NCBIfam" id="TIGR04183">
    <property type="entry name" value="Por_Secre_tail"/>
    <property type="match status" value="1"/>
</dbReference>
<dbReference type="EMBL" id="LJNI01000150">
    <property type="protein sequence ID" value="KPJ70934.1"/>
    <property type="molecule type" value="Genomic_DNA"/>
</dbReference>
<dbReference type="Proteomes" id="UP000051012">
    <property type="component" value="Unassembled WGS sequence"/>
</dbReference>
<feature type="non-terminal residue" evidence="1">
    <location>
        <position position="1"/>
    </location>
</feature>
<dbReference type="InterPro" id="IPR026444">
    <property type="entry name" value="Secre_tail"/>
</dbReference>
<evidence type="ECO:0000313" key="1">
    <source>
        <dbReference type="EMBL" id="KPJ70934.1"/>
    </source>
</evidence>
<proteinExistence type="predicted"/>
<protein>
    <recommendedName>
        <fullName evidence="3">Secretion system C-terminal sorting domain-containing protein</fullName>
    </recommendedName>
</protein>
<dbReference type="AlphaFoldDB" id="A0A0S7Y8D1"/>
<evidence type="ECO:0000313" key="2">
    <source>
        <dbReference type="Proteomes" id="UP000051012"/>
    </source>
</evidence>
<accession>A0A0S7Y8D1</accession>
<comment type="caution">
    <text evidence="1">The sequence shown here is derived from an EMBL/GenBank/DDBJ whole genome shotgun (WGS) entry which is preliminary data.</text>
</comment>
<reference evidence="1 2" key="1">
    <citation type="journal article" date="2015" name="Microbiome">
        <title>Genomic resolution of linkages in carbon, nitrogen, and sulfur cycling among widespread estuary sediment bacteria.</title>
        <authorList>
            <person name="Baker B.J."/>
            <person name="Lazar C.S."/>
            <person name="Teske A.P."/>
            <person name="Dick G.J."/>
        </authorList>
    </citation>
    <scope>NUCLEOTIDE SEQUENCE [LARGE SCALE GENOMIC DNA]</scope>
    <source>
        <strain evidence="1">DG_78</strain>
    </source>
</reference>
<sequence>EVDLLVYDAMGRLTESLISDELSAGIYRINTTFDLPAGVYFYQLKTTSGKNIIHKFVIID</sequence>
<organism evidence="1 2">
    <name type="scientific">candidate division TA06 bacterium DG_78</name>
    <dbReference type="NCBI Taxonomy" id="1703772"/>
    <lineage>
        <taxon>Bacteria</taxon>
        <taxon>Bacteria division TA06</taxon>
    </lineage>
</organism>